<dbReference type="GO" id="GO:0043022">
    <property type="term" value="F:ribosome binding"/>
    <property type="evidence" value="ECO:0007669"/>
    <property type="project" value="InterPro"/>
</dbReference>
<dbReference type="GO" id="GO:0042274">
    <property type="term" value="P:ribosomal small subunit biogenesis"/>
    <property type="evidence" value="ECO:0007669"/>
    <property type="project" value="UniProtKB-UniRule"/>
</dbReference>
<dbReference type="SUPFAM" id="SSF50346">
    <property type="entry name" value="PRC-barrel domain"/>
    <property type="match status" value="1"/>
</dbReference>
<dbReference type="EMBL" id="WIVE01000021">
    <property type="protein sequence ID" value="MQX36526.1"/>
    <property type="molecule type" value="Genomic_DNA"/>
</dbReference>
<organism evidence="9 10">
    <name type="scientific">Roseospira navarrensis</name>
    <dbReference type="NCBI Taxonomy" id="140058"/>
    <lineage>
        <taxon>Bacteria</taxon>
        <taxon>Pseudomonadati</taxon>
        <taxon>Pseudomonadota</taxon>
        <taxon>Alphaproteobacteria</taxon>
        <taxon>Rhodospirillales</taxon>
        <taxon>Rhodospirillaceae</taxon>
        <taxon>Roseospira</taxon>
    </lineage>
</organism>
<keyword evidence="4 5" id="KW-0143">Chaperone</keyword>
<evidence type="ECO:0000256" key="1">
    <source>
        <dbReference type="ARBA" id="ARBA00022490"/>
    </source>
</evidence>
<evidence type="ECO:0000256" key="5">
    <source>
        <dbReference type="HAMAP-Rule" id="MF_00014"/>
    </source>
</evidence>
<keyword evidence="1 5" id="KW-0963">Cytoplasm</keyword>
<sequence>MAEHVCLGVIVGPHGVRGAVRVKSFTAAPEAVAAYGPVSTGDGARSWPIRVIGTAKGVVICRLDGVADRTAAEALKGVRLHVPRAALPPPEDEEEYYHADLVGLAVEQEDGTCLGSVRAVHDFGAGDMLEVAPPPQGADGDGNGDGAGRPLMIPFTRSAVPVVDLKAARIVVAPLPGLLDPPPPGGESDSPSDGDPSDGDPSDGDPSDGDPSDG</sequence>
<dbReference type="SUPFAM" id="SSF50447">
    <property type="entry name" value="Translation proteins"/>
    <property type="match status" value="1"/>
</dbReference>
<comment type="subcellular location">
    <subcellularLocation>
        <location evidence="5">Cytoplasm</location>
    </subcellularLocation>
</comment>
<feature type="domain" description="Ribosome maturation factor RimM PRC barrel" evidence="8">
    <location>
        <begin position="99"/>
        <end position="174"/>
    </location>
</feature>
<dbReference type="Proteomes" id="UP000434582">
    <property type="component" value="Unassembled WGS sequence"/>
</dbReference>
<dbReference type="PANTHER" id="PTHR33692:SF1">
    <property type="entry name" value="RIBOSOME MATURATION FACTOR RIMM"/>
    <property type="match status" value="1"/>
</dbReference>
<dbReference type="InterPro" id="IPR002676">
    <property type="entry name" value="RimM_N"/>
</dbReference>
<evidence type="ECO:0000256" key="2">
    <source>
        <dbReference type="ARBA" id="ARBA00022517"/>
    </source>
</evidence>
<dbReference type="Pfam" id="PF24986">
    <property type="entry name" value="PRC_RimM"/>
    <property type="match status" value="1"/>
</dbReference>
<keyword evidence="10" id="KW-1185">Reference proteome</keyword>
<comment type="domain">
    <text evidence="5">The PRC barrel domain binds ribosomal protein uS19.</text>
</comment>
<dbReference type="HAMAP" id="MF_00014">
    <property type="entry name" value="Ribosome_mat_RimM"/>
    <property type="match status" value="1"/>
</dbReference>
<comment type="caution">
    <text evidence="9">The sequence shown here is derived from an EMBL/GenBank/DDBJ whole genome shotgun (WGS) entry which is preliminary data.</text>
</comment>
<evidence type="ECO:0000259" key="8">
    <source>
        <dbReference type="Pfam" id="PF24986"/>
    </source>
</evidence>
<comment type="function">
    <text evidence="5">An accessory protein needed during the final step in the assembly of 30S ribosomal subunit, possibly for assembly of the head region. Essential for efficient processing of 16S rRNA. May be needed both before and after RbfA during the maturation of 16S rRNA. It has affinity for free ribosomal 30S subunits but not for 70S ribosomes.</text>
</comment>
<protein>
    <recommendedName>
        <fullName evidence="5">Ribosome maturation factor RimM</fullName>
    </recommendedName>
</protein>
<dbReference type="GO" id="GO:0005737">
    <property type="term" value="C:cytoplasm"/>
    <property type="evidence" value="ECO:0007669"/>
    <property type="project" value="UniProtKB-SubCell"/>
</dbReference>
<dbReference type="GO" id="GO:0006364">
    <property type="term" value="P:rRNA processing"/>
    <property type="evidence" value="ECO:0007669"/>
    <property type="project" value="UniProtKB-UniRule"/>
</dbReference>
<evidence type="ECO:0000256" key="3">
    <source>
        <dbReference type="ARBA" id="ARBA00022552"/>
    </source>
</evidence>
<feature type="compositionally biased region" description="Acidic residues" evidence="6">
    <location>
        <begin position="190"/>
        <end position="214"/>
    </location>
</feature>
<evidence type="ECO:0000313" key="9">
    <source>
        <dbReference type="EMBL" id="MQX36526.1"/>
    </source>
</evidence>
<dbReference type="OrthoDB" id="9788191at2"/>
<feature type="region of interest" description="Disordered" evidence="6">
    <location>
        <begin position="128"/>
        <end position="149"/>
    </location>
</feature>
<comment type="similarity">
    <text evidence="5">Belongs to the RimM family.</text>
</comment>
<feature type="domain" description="RimM N-terminal" evidence="7">
    <location>
        <begin position="7"/>
        <end position="85"/>
    </location>
</feature>
<accession>A0A7X1ZFB1</accession>
<keyword evidence="3 5" id="KW-0698">rRNA processing</keyword>
<proteinExistence type="inferred from homology"/>
<dbReference type="PANTHER" id="PTHR33692">
    <property type="entry name" value="RIBOSOME MATURATION FACTOR RIMM"/>
    <property type="match status" value="1"/>
</dbReference>
<dbReference type="InterPro" id="IPR011961">
    <property type="entry name" value="RimM"/>
</dbReference>
<dbReference type="AlphaFoldDB" id="A0A7X1ZFB1"/>
<dbReference type="Gene3D" id="2.30.30.240">
    <property type="entry name" value="PRC-barrel domain"/>
    <property type="match status" value="1"/>
</dbReference>
<evidence type="ECO:0000256" key="6">
    <source>
        <dbReference type="SAM" id="MobiDB-lite"/>
    </source>
</evidence>
<dbReference type="NCBIfam" id="TIGR02273">
    <property type="entry name" value="16S_RimM"/>
    <property type="match status" value="1"/>
</dbReference>
<dbReference type="InterPro" id="IPR056792">
    <property type="entry name" value="PRC_RimM"/>
</dbReference>
<dbReference type="InterPro" id="IPR009000">
    <property type="entry name" value="Transl_B-barrel_sf"/>
</dbReference>
<reference evidence="9 10" key="1">
    <citation type="submission" date="2019-10" db="EMBL/GenBank/DDBJ databases">
        <title>Draft whole-genome sequence of the purple nonsulfur photosynthetic bacterium Roseospira navarrensis DSM 15114.</title>
        <authorList>
            <person name="Kyndt J.A."/>
            <person name="Meyer T.E."/>
        </authorList>
    </citation>
    <scope>NUCLEOTIDE SEQUENCE [LARGE SCALE GENOMIC DNA]</scope>
    <source>
        <strain evidence="9 10">DSM 15114</strain>
    </source>
</reference>
<comment type="subunit">
    <text evidence="5">Binds ribosomal protein uS19.</text>
</comment>
<dbReference type="InterPro" id="IPR036976">
    <property type="entry name" value="RimM_N_sf"/>
</dbReference>
<feature type="region of interest" description="Disordered" evidence="6">
    <location>
        <begin position="175"/>
        <end position="214"/>
    </location>
</feature>
<dbReference type="InterPro" id="IPR011033">
    <property type="entry name" value="PRC_barrel-like_sf"/>
</dbReference>
<dbReference type="Pfam" id="PF01782">
    <property type="entry name" value="RimM"/>
    <property type="match status" value="1"/>
</dbReference>
<evidence type="ECO:0000256" key="4">
    <source>
        <dbReference type="ARBA" id="ARBA00023186"/>
    </source>
</evidence>
<dbReference type="Gene3D" id="2.40.30.60">
    <property type="entry name" value="RimM"/>
    <property type="match status" value="1"/>
</dbReference>
<gene>
    <name evidence="5 9" type="primary">rimM</name>
    <name evidence="9" type="ORF">GHC57_08350</name>
</gene>
<name>A0A7X1ZFB1_9PROT</name>
<keyword evidence="2 5" id="KW-0690">Ribosome biogenesis</keyword>
<dbReference type="RefSeq" id="WP_153343113.1">
    <property type="nucleotide sequence ID" value="NZ_WIVE01000021.1"/>
</dbReference>
<evidence type="ECO:0000259" key="7">
    <source>
        <dbReference type="Pfam" id="PF01782"/>
    </source>
</evidence>
<dbReference type="GO" id="GO:0005840">
    <property type="term" value="C:ribosome"/>
    <property type="evidence" value="ECO:0007669"/>
    <property type="project" value="InterPro"/>
</dbReference>
<evidence type="ECO:0000313" key="10">
    <source>
        <dbReference type="Proteomes" id="UP000434582"/>
    </source>
</evidence>